<evidence type="ECO:0000313" key="2">
    <source>
        <dbReference type="Proteomes" id="UP000214600"/>
    </source>
</evidence>
<reference evidence="1 2" key="2">
    <citation type="submission" date="2017-08" db="EMBL/GenBank/DDBJ databases">
        <title>WGS of novel Burkholderia cepaca complex species.</title>
        <authorList>
            <person name="Lipuma J."/>
            <person name="Spilker T."/>
        </authorList>
    </citation>
    <scope>NUCLEOTIDE SEQUENCE [LARGE SCALE GENOMIC DNA]</scope>
    <source>
        <strain evidence="1 2">AU17325</strain>
    </source>
</reference>
<sequence>MKFNDIYFSREDRYSIGVELDSGAHYLSIPVSNGLIDYEEYYEITESQSKDFLEDRMLANDFANKCRSRMMDDFLIIKPGADRGMPS</sequence>
<proteinExistence type="predicted"/>
<organism evidence="1 2">
    <name type="scientific">Burkholderia aenigmatica</name>
    <dbReference type="NCBI Taxonomy" id="2015348"/>
    <lineage>
        <taxon>Bacteria</taxon>
        <taxon>Pseudomonadati</taxon>
        <taxon>Pseudomonadota</taxon>
        <taxon>Betaproteobacteria</taxon>
        <taxon>Burkholderiales</taxon>
        <taxon>Burkholderiaceae</taxon>
        <taxon>Burkholderia</taxon>
        <taxon>Burkholderia cepacia complex</taxon>
    </lineage>
</organism>
<protein>
    <submittedName>
        <fullName evidence="1">Uncharacterized protein</fullName>
    </submittedName>
</protein>
<dbReference type="EMBL" id="NKFA01000037">
    <property type="protein sequence ID" value="OXI33381.1"/>
    <property type="molecule type" value="Genomic_DNA"/>
</dbReference>
<dbReference type="AlphaFoldDB" id="A0A228HT72"/>
<accession>A0A228HT72</accession>
<evidence type="ECO:0000313" key="1">
    <source>
        <dbReference type="EMBL" id="OXI33381.1"/>
    </source>
</evidence>
<comment type="caution">
    <text evidence="1">The sequence shown here is derived from an EMBL/GenBank/DDBJ whole genome shotgun (WGS) entry which is preliminary data.</text>
</comment>
<reference evidence="2" key="1">
    <citation type="submission" date="2017-06" db="EMBL/GenBank/DDBJ databases">
        <authorList>
            <person name="LiPuma J."/>
            <person name="Spilker T."/>
        </authorList>
    </citation>
    <scope>NUCLEOTIDE SEQUENCE [LARGE SCALE GENOMIC DNA]</scope>
    <source>
        <strain evidence="2">AU17325</strain>
    </source>
</reference>
<dbReference type="OrthoDB" id="4318869at2"/>
<dbReference type="Proteomes" id="UP000214600">
    <property type="component" value="Unassembled WGS sequence"/>
</dbReference>
<name>A0A228HT72_9BURK</name>
<gene>
    <name evidence="1" type="ORF">CFB84_39960</name>
</gene>